<keyword evidence="1" id="KW-1133">Transmembrane helix</keyword>
<feature type="transmembrane region" description="Helical" evidence="1">
    <location>
        <begin position="33"/>
        <end position="51"/>
    </location>
</feature>
<protein>
    <submittedName>
        <fullName evidence="2">Uncharacterized protein</fullName>
    </submittedName>
</protein>
<comment type="caution">
    <text evidence="2">The sequence shown here is derived from an EMBL/GenBank/DDBJ whole genome shotgun (WGS) entry which is preliminary data.</text>
</comment>
<proteinExistence type="predicted"/>
<organism evidence="2 3">
    <name type="scientific">Aerococcus urinaeequi</name>
    <dbReference type="NCBI Taxonomy" id="51665"/>
    <lineage>
        <taxon>Bacteria</taxon>
        <taxon>Bacillati</taxon>
        <taxon>Bacillota</taxon>
        <taxon>Bacilli</taxon>
        <taxon>Lactobacillales</taxon>
        <taxon>Aerococcaceae</taxon>
        <taxon>Aerococcus</taxon>
    </lineage>
</organism>
<dbReference type="EMBL" id="JACGAN010000007">
    <property type="protein sequence ID" value="MBA5746553.1"/>
    <property type="molecule type" value="Genomic_DNA"/>
</dbReference>
<keyword evidence="1" id="KW-0472">Membrane</keyword>
<keyword evidence="3" id="KW-1185">Reference proteome</keyword>
<keyword evidence="1" id="KW-0812">Transmembrane</keyword>
<feature type="transmembrane region" description="Helical" evidence="1">
    <location>
        <begin position="9"/>
        <end position="27"/>
    </location>
</feature>
<reference evidence="2 3" key="1">
    <citation type="submission" date="2020-07" db="EMBL/GenBank/DDBJ databases">
        <title>Draft Genome Sequences of Lactobacillales Isolated from the International Space Station.</title>
        <authorList>
            <person name="Bharadwaj A.R."/>
            <person name="Singh N.K."/>
            <person name="Wood J.M."/>
            <person name="Debieu M."/>
            <person name="O'Hara N.B."/>
            <person name="Karouia F."/>
            <person name="Mason C.E."/>
            <person name="Venkateswaran K."/>
        </authorList>
    </citation>
    <scope>NUCLEOTIDE SEQUENCE [LARGE SCALE GENOMIC DNA]</scope>
    <source>
        <strain evidence="2 3">151250015-1-258-55</strain>
    </source>
</reference>
<sequence>MNRESENTIVWGIVTAIYFIGMLETIFQGYAGWIPVLLFVPFIISLAYTWINARDADMFVGNENETTNQ</sequence>
<evidence type="ECO:0000313" key="2">
    <source>
        <dbReference type="EMBL" id="MBA5746553.1"/>
    </source>
</evidence>
<evidence type="ECO:0000313" key="3">
    <source>
        <dbReference type="Proteomes" id="UP000540056"/>
    </source>
</evidence>
<dbReference type="Proteomes" id="UP000540056">
    <property type="component" value="Unassembled WGS sequence"/>
</dbReference>
<name>A0ABR5ZXW2_9LACT</name>
<dbReference type="RefSeq" id="WP_182023302.1">
    <property type="nucleotide sequence ID" value="NZ_JACGAM010000007.1"/>
</dbReference>
<accession>A0ABR5ZXW2</accession>
<gene>
    <name evidence="2" type="ORF">H3232_04950</name>
</gene>
<evidence type="ECO:0000256" key="1">
    <source>
        <dbReference type="SAM" id="Phobius"/>
    </source>
</evidence>